<reference evidence="4" key="1">
    <citation type="submission" date="2020-12" db="UniProtKB">
        <authorList>
            <consortium name="WormBaseParasite"/>
        </authorList>
    </citation>
    <scope>IDENTIFICATION</scope>
    <source>
        <strain evidence="4">MHco3</strain>
    </source>
</reference>
<dbReference type="Proteomes" id="UP000025227">
    <property type="component" value="Unplaced"/>
</dbReference>
<dbReference type="GO" id="GO:0042575">
    <property type="term" value="C:DNA polymerase complex"/>
    <property type="evidence" value="ECO:0007669"/>
    <property type="project" value="UniProtKB-ARBA"/>
</dbReference>
<evidence type="ECO:0000313" key="3">
    <source>
        <dbReference type="Proteomes" id="UP000025227"/>
    </source>
</evidence>
<protein>
    <submittedName>
        <fullName evidence="4">Integrase catalytic domain-containing protein</fullName>
    </submittedName>
</protein>
<dbReference type="Pfam" id="PF05380">
    <property type="entry name" value="Peptidase_A17"/>
    <property type="match status" value="1"/>
</dbReference>
<evidence type="ECO:0000259" key="2">
    <source>
        <dbReference type="PROSITE" id="PS50994"/>
    </source>
</evidence>
<dbReference type="Gene3D" id="1.10.340.70">
    <property type="match status" value="1"/>
</dbReference>
<dbReference type="InterPro" id="IPR043502">
    <property type="entry name" value="DNA/RNA_pol_sf"/>
</dbReference>
<dbReference type="InterPro" id="IPR041588">
    <property type="entry name" value="Integrase_H2C2"/>
</dbReference>
<dbReference type="SUPFAM" id="SSF53098">
    <property type="entry name" value="Ribonuclease H-like"/>
    <property type="match status" value="1"/>
</dbReference>
<dbReference type="AlphaFoldDB" id="A0A7I4XYP1"/>
<organism evidence="3 4">
    <name type="scientific">Haemonchus contortus</name>
    <name type="common">Barber pole worm</name>
    <dbReference type="NCBI Taxonomy" id="6289"/>
    <lineage>
        <taxon>Eukaryota</taxon>
        <taxon>Metazoa</taxon>
        <taxon>Ecdysozoa</taxon>
        <taxon>Nematoda</taxon>
        <taxon>Chromadorea</taxon>
        <taxon>Rhabditida</taxon>
        <taxon>Rhabditina</taxon>
        <taxon>Rhabditomorpha</taxon>
        <taxon>Strongyloidea</taxon>
        <taxon>Trichostrongylidae</taxon>
        <taxon>Haemonchus</taxon>
    </lineage>
</organism>
<dbReference type="PROSITE" id="PS50994">
    <property type="entry name" value="INTEGRASE"/>
    <property type="match status" value="1"/>
</dbReference>
<dbReference type="OrthoDB" id="5875526at2759"/>
<dbReference type="Pfam" id="PF17921">
    <property type="entry name" value="Integrase_H2C2"/>
    <property type="match status" value="1"/>
</dbReference>
<keyword evidence="3" id="KW-1185">Reference proteome</keyword>
<evidence type="ECO:0000313" key="4">
    <source>
        <dbReference type="WBParaSite" id="HCON_00028950-00001"/>
    </source>
</evidence>
<dbReference type="OMA" id="ANINQDM"/>
<dbReference type="InterPro" id="IPR040676">
    <property type="entry name" value="DUF5641"/>
</dbReference>
<dbReference type="InterPro" id="IPR008042">
    <property type="entry name" value="Retrotrans_Pao"/>
</dbReference>
<dbReference type="Pfam" id="PF18701">
    <property type="entry name" value="DUF5641"/>
    <property type="match status" value="1"/>
</dbReference>
<accession>A0A7I4XYP1</accession>
<dbReference type="InterPro" id="IPR036397">
    <property type="entry name" value="RNaseH_sf"/>
</dbReference>
<name>A0A7I4XYP1_HAECO</name>
<proteinExistence type="predicted"/>
<feature type="domain" description="Integrase catalytic" evidence="2">
    <location>
        <begin position="684"/>
        <end position="872"/>
    </location>
</feature>
<dbReference type="Gene3D" id="3.30.420.10">
    <property type="entry name" value="Ribonuclease H-like superfamily/Ribonuclease H"/>
    <property type="match status" value="1"/>
</dbReference>
<evidence type="ECO:0000256" key="1">
    <source>
        <dbReference type="SAM" id="MobiDB-lite"/>
    </source>
</evidence>
<feature type="region of interest" description="Disordered" evidence="1">
    <location>
        <begin position="1006"/>
        <end position="1027"/>
    </location>
</feature>
<dbReference type="GO" id="GO:0003676">
    <property type="term" value="F:nucleic acid binding"/>
    <property type="evidence" value="ECO:0007669"/>
    <property type="project" value="InterPro"/>
</dbReference>
<sequence length="1027" mass="117614">MRIVFDASAHYKDKPCLNDVLYQGPLLLPDLVSILLRFRTHNIAMISDVEKAFLQVRLQEIDRDATRCLWVRNVSLPPDPDNIVTNRFTRVTFGLNTSPFLLGATIAFHLDHMSSNMNSAREIKENYYVDNLIIGARSSEEALDKCYISKEIFKGLNMNLREFLSNDGVFNNTIDSKDLTKATCPKVLGIPWNSISDKIILKGTMTATKIITKRTVSKQLASVFDPLGLMVAVLLPAKVFLQSLWKDEYSWDTPLAHHLQVQWRSIISEITTFYKEIERKVANCDEPHTMFVFTDASQFAMATCVYLSFEAGTNLIMAKSKLPSIKTAITVPKMEMNALTLGARVAHFAHTSLSKVIRIPRILFFTDSEIVLGWIKSPPNPQTVGVLVANRLKELRSIINNLEKNGAITLFGHVPTMSNPADCATRGLTAAGCKEHIWWNGPQLMHGSITQILKENDMFPVTRQEDEVEDLDTENATTTLIALRKSEMEEPTLFHLSRFNNLHKVQRVVVYVLRFIRRLLQHLPSTRIDAILETIPALRTASLKHELTGPELREAKKCIIKDHQKAMVDEHRINSQKDLNIKPDHDGILRCYGRLEHAAILPSANTPIFIVPKTALARLIIWEAHLQYHQGVAHTMAIVRGSFWIPKLRQQVSQIIRSCLPCQKLNNLPFRYPDMEALPKTRVQRTRPFEHVGLDYFGPMPILITKEDKSKAYGCIYTCRTTRLIHLELVENMTTEAFLNALRRIFARRGVPKTITCDNAPTFLLGEQILFDAIKRMLQSEKVESALARREIEWIHITPYAPWQGGFYERLIKSIKHSLYKALGKQTVTFDDLRTILTEIEAVLNSRPLTYQEEKWEQQPILRPIDFLQNEIVLDYPFEYTNEGSNDTTYHTPEEAQQLVNQRRVEEALKSSVKLTEKFWNIWSTQYLTSLREHHKMHMDNRRGTSKQPIEGSVVLLCDPTQPRNTWKIGRIVKLQRHSSDAIREVLIELPNRTQVRRPVNKIVPLEIPREESHSHNPPTPSSTSPV</sequence>
<dbReference type="InterPro" id="IPR012337">
    <property type="entry name" value="RNaseH-like_sf"/>
</dbReference>
<dbReference type="GO" id="GO:0015074">
    <property type="term" value="P:DNA integration"/>
    <property type="evidence" value="ECO:0007669"/>
    <property type="project" value="InterPro"/>
</dbReference>
<dbReference type="WBParaSite" id="HCON_00028950-00001">
    <property type="protein sequence ID" value="HCON_00028950-00001"/>
    <property type="gene ID" value="HCON_00028950"/>
</dbReference>
<dbReference type="PANTHER" id="PTHR47331">
    <property type="entry name" value="PHD-TYPE DOMAIN-CONTAINING PROTEIN"/>
    <property type="match status" value="1"/>
</dbReference>
<dbReference type="PANTHER" id="PTHR47331:SF4">
    <property type="entry name" value="PEPTIDASE S1 DOMAIN-CONTAINING PROTEIN"/>
    <property type="match status" value="1"/>
</dbReference>
<dbReference type="InterPro" id="IPR001584">
    <property type="entry name" value="Integrase_cat-core"/>
</dbReference>
<dbReference type="SUPFAM" id="SSF56672">
    <property type="entry name" value="DNA/RNA polymerases"/>
    <property type="match status" value="1"/>
</dbReference>